<organism evidence="1 2">
    <name type="scientific">Neobacillus niacini</name>
    <dbReference type="NCBI Taxonomy" id="86668"/>
    <lineage>
        <taxon>Bacteria</taxon>
        <taxon>Bacillati</taxon>
        <taxon>Bacillota</taxon>
        <taxon>Bacilli</taxon>
        <taxon>Bacillales</taxon>
        <taxon>Bacillaceae</taxon>
        <taxon>Neobacillus</taxon>
    </lineage>
</organism>
<reference evidence="2" key="1">
    <citation type="submission" date="2020-07" db="EMBL/GenBank/DDBJ databases">
        <authorList>
            <person name="Partida-Martinez L."/>
            <person name="Huntemann M."/>
            <person name="Clum A."/>
            <person name="Wang J."/>
            <person name="Palaniappan K."/>
            <person name="Ritter S."/>
            <person name="Chen I.-M."/>
            <person name="Stamatis D."/>
            <person name="Reddy T."/>
            <person name="O'Malley R."/>
            <person name="Daum C."/>
            <person name="Shapiro N."/>
            <person name="Ivanova N."/>
            <person name="Kyrpides N."/>
            <person name="Woyke T."/>
        </authorList>
    </citation>
    <scope>NUCLEOTIDE SEQUENCE [LARGE SCALE GENOMIC DNA]</scope>
    <source>
        <strain evidence="2">AT2.8</strain>
    </source>
</reference>
<dbReference type="EMBL" id="JACCBX010000006">
    <property type="protein sequence ID" value="NYE06422.1"/>
    <property type="molecule type" value="Genomic_DNA"/>
</dbReference>
<accession>A0A852TCB8</accession>
<gene>
    <name evidence="1" type="ORF">F4694_003202</name>
</gene>
<protein>
    <submittedName>
        <fullName evidence="1">Uncharacterized protein</fullName>
    </submittedName>
</protein>
<dbReference type="Proteomes" id="UP000548423">
    <property type="component" value="Unassembled WGS sequence"/>
</dbReference>
<evidence type="ECO:0000313" key="1">
    <source>
        <dbReference type="EMBL" id="NYE06422.1"/>
    </source>
</evidence>
<proteinExistence type="predicted"/>
<sequence length="72" mass="8449">MWSRDLSAQSESDRYDKLWSRDLSAQSESDSYDNLWSRDLSVQSWSDCYPYYCDLGFSRSLRAVRSNHQGAI</sequence>
<dbReference type="AlphaFoldDB" id="A0A852TCB8"/>
<evidence type="ECO:0000313" key="2">
    <source>
        <dbReference type="Proteomes" id="UP000548423"/>
    </source>
</evidence>
<name>A0A852TCB8_9BACI</name>
<reference evidence="2" key="2">
    <citation type="submission" date="2020-08" db="EMBL/GenBank/DDBJ databases">
        <title>The Agave Microbiome: Exploring the role of microbial communities in plant adaptations to desert environments.</title>
        <authorList>
            <person name="Partida-Martinez L.P."/>
        </authorList>
    </citation>
    <scope>NUCLEOTIDE SEQUENCE [LARGE SCALE GENOMIC DNA]</scope>
    <source>
        <strain evidence="2">AT2.8</strain>
    </source>
</reference>
<comment type="caution">
    <text evidence="1">The sequence shown here is derived from an EMBL/GenBank/DDBJ whole genome shotgun (WGS) entry which is preliminary data.</text>
</comment>